<evidence type="ECO:0000313" key="3">
    <source>
        <dbReference type="Proteomes" id="UP001500928"/>
    </source>
</evidence>
<dbReference type="Gene3D" id="3.30.300.130">
    <property type="entry name" value="Fe-S cluster assembly (FSCA)"/>
    <property type="match status" value="1"/>
</dbReference>
<evidence type="ECO:0000313" key="2">
    <source>
        <dbReference type="EMBL" id="GAA4774373.1"/>
    </source>
</evidence>
<name>A0ABP9A6B7_9PSEU</name>
<dbReference type="SUPFAM" id="SSF117916">
    <property type="entry name" value="Fe-S cluster assembly (FSCA) domain-like"/>
    <property type="match status" value="1"/>
</dbReference>
<protein>
    <submittedName>
        <fullName evidence="2">Iron-sulfur cluster assembly protein</fullName>
    </submittedName>
</protein>
<gene>
    <name evidence="2" type="ORF">GCM10023200_03570</name>
</gene>
<evidence type="ECO:0000259" key="1">
    <source>
        <dbReference type="Pfam" id="PF01883"/>
    </source>
</evidence>
<proteinExistence type="predicted"/>
<organism evidence="2 3">
    <name type="scientific">Actinomycetospora chlora</name>
    <dbReference type="NCBI Taxonomy" id="663608"/>
    <lineage>
        <taxon>Bacteria</taxon>
        <taxon>Bacillati</taxon>
        <taxon>Actinomycetota</taxon>
        <taxon>Actinomycetes</taxon>
        <taxon>Pseudonocardiales</taxon>
        <taxon>Pseudonocardiaceae</taxon>
        <taxon>Actinomycetospora</taxon>
    </lineage>
</organism>
<accession>A0ABP9A6B7</accession>
<reference evidence="3" key="1">
    <citation type="journal article" date="2019" name="Int. J. Syst. Evol. Microbiol.">
        <title>The Global Catalogue of Microorganisms (GCM) 10K type strain sequencing project: providing services to taxonomists for standard genome sequencing and annotation.</title>
        <authorList>
            <consortium name="The Broad Institute Genomics Platform"/>
            <consortium name="The Broad Institute Genome Sequencing Center for Infectious Disease"/>
            <person name="Wu L."/>
            <person name="Ma J."/>
        </authorList>
    </citation>
    <scope>NUCLEOTIDE SEQUENCE [LARGE SCALE GENOMIC DNA]</scope>
    <source>
        <strain evidence="3">JCM 17979</strain>
    </source>
</reference>
<keyword evidence="3" id="KW-1185">Reference proteome</keyword>
<dbReference type="InterPro" id="IPR002744">
    <property type="entry name" value="MIP18-like"/>
</dbReference>
<dbReference type="EMBL" id="BAABHO010000002">
    <property type="protein sequence ID" value="GAA4774373.1"/>
    <property type="molecule type" value="Genomic_DNA"/>
</dbReference>
<dbReference type="InterPro" id="IPR034904">
    <property type="entry name" value="FSCA_dom_sf"/>
</dbReference>
<dbReference type="Proteomes" id="UP001500928">
    <property type="component" value="Unassembled WGS sequence"/>
</dbReference>
<feature type="domain" description="MIP18 family-like" evidence="1">
    <location>
        <begin position="27"/>
        <end position="98"/>
    </location>
</feature>
<dbReference type="Pfam" id="PF01883">
    <property type="entry name" value="FeS_assembly_P"/>
    <property type="match status" value="1"/>
</dbReference>
<sequence>MTTDTGPAPLRSVSRTSDTPATLVAGVWEALRTVRDPELDADVVSLDFVAECSVTPDGIAHVRLRLPTYFCAPNFAFLMVADAWDAVSQVEGLTDVDVVLIDHFASDAINQGVAARAGFVHSMAGSEVGEAVEELHELRRTFTERAMMAGTDLVVRPLVRAGTTPEEVAGMTLGDAAGIADTDDLRRLRARRRELGIPADDDAPLVVDPVGRTVGIDAMPLHLRKARSYQVGVDANTSICRGQLAARYGLTGPAAAEG</sequence>
<comment type="caution">
    <text evidence="2">The sequence shown here is derived from an EMBL/GenBank/DDBJ whole genome shotgun (WGS) entry which is preliminary data.</text>
</comment>